<protein>
    <submittedName>
        <fullName evidence="1">Uncharacterized protein</fullName>
    </submittedName>
</protein>
<reference evidence="2" key="1">
    <citation type="submission" date="2017-10" db="EMBL/GenBank/DDBJ databases">
        <title>Completed PacBio SMRT sequence of Methylosinus trichosporium OB3b reveals presence of a third large plasmid.</title>
        <authorList>
            <person name="Charles T.C."/>
            <person name="Lynch M.D.J."/>
            <person name="Heil J.R."/>
            <person name="Cheng J."/>
        </authorList>
    </citation>
    <scope>NUCLEOTIDE SEQUENCE [LARGE SCALE GENOMIC DNA]</scope>
    <source>
        <strain evidence="2">OB3b</strain>
    </source>
</reference>
<evidence type="ECO:0000313" key="1">
    <source>
        <dbReference type="EMBL" id="ATQ70082.1"/>
    </source>
</evidence>
<dbReference type="EMBL" id="CP023737">
    <property type="protein sequence ID" value="ATQ70082.1"/>
    <property type="molecule type" value="Genomic_DNA"/>
</dbReference>
<dbReference type="Proteomes" id="UP000230709">
    <property type="component" value="Chromosome"/>
</dbReference>
<name>A0A2D2D531_METT3</name>
<keyword evidence="2" id="KW-1185">Reference proteome</keyword>
<evidence type="ECO:0000313" key="2">
    <source>
        <dbReference type="Proteomes" id="UP000230709"/>
    </source>
</evidence>
<dbReference type="KEGG" id="mtw:CQW49_20975"/>
<sequence>MLFNIEADRGNRIVGYVVPDEFTKSPSLRITSNGEPIAEIMCKDERPALVTAGRHATGCCGFTIDARIVPDIAKNDTLELTDVDTGIVIYRRRKKTQVVEKCVFRLETHLFPLWRLDEQVEHRFQFFHKGVERHGRETAMQVFNISNAASLYLSGRLAFSAYQSFLHDRFDCIALLHDPYYELAERLMTLKHVAKFGDDLLGPRDMLSFAAAIEFAQQIDDDDRNLRRAFDQMQKNVIAILANPLTRQLASEALDDPPPRTGVAKALAALASFAVVGLRERSDAFLEEVEALLQIPAGTLSPLPRFAAVEELAARLRRLPEIELLLEDDLEIYYTAKAAIEEAA</sequence>
<proteinExistence type="predicted"/>
<organism evidence="1 2">
    <name type="scientific">Methylosinus trichosporium (strain ATCC 35070 / NCIMB 11131 / UNIQEM 75 / OB3b)</name>
    <dbReference type="NCBI Taxonomy" id="595536"/>
    <lineage>
        <taxon>Bacteria</taxon>
        <taxon>Pseudomonadati</taxon>
        <taxon>Pseudomonadota</taxon>
        <taxon>Alphaproteobacteria</taxon>
        <taxon>Hyphomicrobiales</taxon>
        <taxon>Methylocystaceae</taxon>
        <taxon>Methylosinus</taxon>
    </lineage>
</organism>
<dbReference type="AlphaFoldDB" id="A0A2D2D531"/>
<gene>
    <name evidence="1" type="ORF">CQW49_20975</name>
</gene>
<accession>A0A2D2D531</accession>
<dbReference type="RefSeq" id="WP_003614401.1">
    <property type="nucleotide sequence ID" value="NZ_ADVE02000001.1"/>
</dbReference>